<keyword evidence="3 6" id="KW-0547">Nucleotide-binding</keyword>
<evidence type="ECO:0000256" key="1">
    <source>
        <dbReference type="ARBA" id="ARBA00007921"/>
    </source>
</evidence>
<keyword evidence="6" id="KW-0690">Ribosome biogenesis</keyword>
<dbReference type="GO" id="GO:0000028">
    <property type="term" value="P:ribosomal small subunit assembly"/>
    <property type="evidence" value="ECO:0007669"/>
    <property type="project" value="TreeGrafter"/>
</dbReference>
<comment type="caution">
    <text evidence="11">The sequence shown here is derived from an EMBL/GenBank/DDBJ whole genome shotgun (WGS) entry which is preliminary data.</text>
</comment>
<dbReference type="PROSITE" id="PS51713">
    <property type="entry name" value="G_ERA"/>
    <property type="match status" value="1"/>
</dbReference>
<evidence type="ECO:0000256" key="7">
    <source>
        <dbReference type="PROSITE-ProRule" id="PRU01050"/>
    </source>
</evidence>
<feature type="region of interest" description="G2" evidence="7">
    <location>
        <begin position="39"/>
        <end position="43"/>
    </location>
</feature>
<comment type="function">
    <text evidence="6">An essential GTPase that binds both GDP and GTP, with rapid nucleotide exchange. Plays a role in 16S rRNA processing and 30S ribosomal subunit biogenesis and possibly also in cell cycle regulation and energy metabolism.</text>
</comment>
<dbReference type="AlphaFoldDB" id="A0A0R2PWP0"/>
<dbReference type="EMBL" id="LIAV01000009">
    <property type="protein sequence ID" value="KRO41307.1"/>
    <property type="molecule type" value="Genomic_DNA"/>
</dbReference>
<reference evidence="12" key="1">
    <citation type="submission" date="2015-10" db="EMBL/GenBank/DDBJ databases">
        <title>Metagenome-Assembled Genomes uncover a global brackish microbiome.</title>
        <authorList>
            <person name="Hugerth L.W."/>
            <person name="Larsson J."/>
            <person name="Alneberg J."/>
            <person name="Lindh M.V."/>
            <person name="Legrand C."/>
            <person name="Pinhassi J."/>
            <person name="Andersson A."/>
        </authorList>
    </citation>
    <scope>NUCLEOTIDE SEQUENCE [LARGE SCALE GENOMIC DNA]</scope>
</reference>
<dbReference type="InterPro" id="IPR015946">
    <property type="entry name" value="KH_dom-like_a/b"/>
</dbReference>
<evidence type="ECO:0000256" key="3">
    <source>
        <dbReference type="ARBA" id="ARBA00022741"/>
    </source>
</evidence>
<feature type="region of interest" description="G4" evidence="7">
    <location>
        <begin position="122"/>
        <end position="125"/>
    </location>
</feature>
<dbReference type="InterPro" id="IPR027417">
    <property type="entry name" value="P-loop_NTPase"/>
</dbReference>
<dbReference type="GO" id="GO:0005829">
    <property type="term" value="C:cytosol"/>
    <property type="evidence" value="ECO:0007669"/>
    <property type="project" value="TreeGrafter"/>
</dbReference>
<dbReference type="InterPro" id="IPR009019">
    <property type="entry name" value="KH_sf_prok-type"/>
</dbReference>
<dbReference type="NCBIfam" id="TIGR00436">
    <property type="entry name" value="era"/>
    <property type="match status" value="1"/>
</dbReference>
<dbReference type="InterPro" id="IPR030388">
    <property type="entry name" value="G_ERA_dom"/>
</dbReference>
<dbReference type="Pfam" id="PF01926">
    <property type="entry name" value="MMR_HSR1"/>
    <property type="match status" value="1"/>
</dbReference>
<evidence type="ECO:0000313" key="12">
    <source>
        <dbReference type="Proteomes" id="UP000050874"/>
    </source>
</evidence>
<comment type="subunit">
    <text evidence="6">Monomer.</text>
</comment>
<dbReference type="GO" id="GO:0005525">
    <property type="term" value="F:GTP binding"/>
    <property type="evidence" value="ECO:0007669"/>
    <property type="project" value="UniProtKB-UniRule"/>
</dbReference>
<gene>
    <name evidence="6" type="primary">era</name>
    <name evidence="11" type="ORF">ABR63_00160</name>
</gene>
<dbReference type="InterPro" id="IPR005662">
    <property type="entry name" value="GTPase_Era-like"/>
</dbReference>
<keyword evidence="4 6" id="KW-0694">RNA-binding</keyword>
<accession>A0A0R2PWP0</accession>
<dbReference type="SUPFAM" id="SSF54814">
    <property type="entry name" value="Prokaryotic type KH domain (KH-domain type II)"/>
    <property type="match status" value="1"/>
</dbReference>
<dbReference type="SUPFAM" id="SSF52540">
    <property type="entry name" value="P-loop containing nucleoside triphosphate hydrolases"/>
    <property type="match status" value="1"/>
</dbReference>
<dbReference type="GO" id="GO:0005886">
    <property type="term" value="C:plasma membrane"/>
    <property type="evidence" value="ECO:0007669"/>
    <property type="project" value="UniProtKB-SubCell"/>
</dbReference>
<dbReference type="CDD" id="cd22534">
    <property type="entry name" value="KH-II_Era"/>
    <property type="match status" value="1"/>
</dbReference>
<evidence type="ECO:0000256" key="8">
    <source>
        <dbReference type="RuleBase" id="RU003761"/>
    </source>
</evidence>
<comment type="similarity">
    <text evidence="1 6 7 8">Belongs to the TRAFAC class TrmE-Era-EngA-EngB-Septin-like GTPase superfamily. Era GTPase family.</text>
</comment>
<dbReference type="Gene3D" id="3.40.50.300">
    <property type="entry name" value="P-loop containing nucleotide triphosphate hydrolases"/>
    <property type="match status" value="1"/>
</dbReference>
<dbReference type="PANTHER" id="PTHR42698:SF1">
    <property type="entry name" value="GTPASE ERA, MITOCHONDRIAL"/>
    <property type="match status" value="1"/>
</dbReference>
<keyword evidence="6" id="KW-0699">rRNA-binding</keyword>
<evidence type="ECO:0000256" key="2">
    <source>
        <dbReference type="ARBA" id="ARBA00020484"/>
    </source>
</evidence>
<dbReference type="PANTHER" id="PTHR42698">
    <property type="entry name" value="GTPASE ERA"/>
    <property type="match status" value="1"/>
</dbReference>
<keyword evidence="6" id="KW-1003">Cell membrane</keyword>
<dbReference type="GO" id="GO:0070181">
    <property type="term" value="F:small ribosomal subunit rRNA binding"/>
    <property type="evidence" value="ECO:0007669"/>
    <property type="project" value="UniProtKB-UniRule"/>
</dbReference>
<dbReference type="InterPro" id="IPR004044">
    <property type="entry name" value="KH_dom_type_2"/>
</dbReference>
<dbReference type="Proteomes" id="UP000050874">
    <property type="component" value="Unassembled WGS sequence"/>
</dbReference>
<sequence>MNKKFCGYISIVGKPNVGKSTLINTILDKKISITSRKSQTTRNNILGVKTDQDHQMIFLDTPGIHLQANKTLNKVLNHSALSVIEDSDLVLFLIQRTSLRDQDRDVLQKIIDTKVNAICVFNKVDQVQNKNELLPIIQEIDAQYSFMDYVPISALKNEGIDDLLVCIKNALPENNHLYPAESEEKEMPDNFFISELVREKIIRSLGDELPHETYVVVETKAMEEKMLSIGVIIYVARDSQKSIVIGHQGSNLKRIGQQTRLELEKMLNKKVMLKTFVKVNKNWNNDAQYLSSLGVGSNHDTT</sequence>
<protein>
    <recommendedName>
        <fullName evidence="2 6">GTPase Era</fullName>
    </recommendedName>
</protein>
<dbReference type="NCBIfam" id="TIGR00231">
    <property type="entry name" value="small_GTP"/>
    <property type="match status" value="1"/>
</dbReference>
<evidence type="ECO:0000313" key="11">
    <source>
        <dbReference type="EMBL" id="KRO41307.1"/>
    </source>
</evidence>
<proteinExistence type="inferred from homology"/>
<feature type="region of interest" description="G3" evidence="7">
    <location>
        <begin position="60"/>
        <end position="63"/>
    </location>
</feature>
<dbReference type="GO" id="GO:0043024">
    <property type="term" value="F:ribosomal small subunit binding"/>
    <property type="evidence" value="ECO:0007669"/>
    <property type="project" value="TreeGrafter"/>
</dbReference>
<name>A0A0R2PWP0_9GAMM</name>
<evidence type="ECO:0000256" key="4">
    <source>
        <dbReference type="ARBA" id="ARBA00022884"/>
    </source>
</evidence>
<keyword evidence="5 6" id="KW-0342">GTP-binding</keyword>
<dbReference type="NCBIfam" id="NF000908">
    <property type="entry name" value="PRK00089.1"/>
    <property type="match status" value="1"/>
</dbReference>
<feature type="region of interest" description="G1" evidence="7">
    <location>
        <begin position="13"/>
        <end position="20"/>
    </location>
</feature>
<keyword evidence="6" id="KW-0472">Membrane</keyword>
<comment type="subcellular location">
    <subcellularLocation>
        <location evidence="6">Cytoplasm</location>
    </subcellularLocation>
    <subcellularLocation>
        <location evidence="6">Cell membrane</location>
        <topology evidence="6">Peripheral membrane protein</topology>
    </subcellularLocation>
</comment>
<dbReference type="InterPro" id="IPR005225">
    <property type="entry name" value="Small_GTP-bd"/>
</dbReference>
<feature type="binding site" evidence="6">
    <location>
        <begin position="13"/>
        <end position="20"/>
    </location>
    <ligand>
        <name>GTP</name>
        <dbReference type="ChEBI" id="CHEBI:37565"/>
    </ligand>
</feature>
<evidence type="ECO:0000256" key="5">
    <source>
        <dbReference type="ARBA" id="ARBA00023134"/>
    </source>
</evidence>
<dbReference type="PRINTS" id="PR00326">
    <property type="entry name" value="GTP1OBG"/>
</dbReference>
<evidence type="ECO:0000256" key="6">
    <source>
        <dbReference type="HAMAP-Rule" id="MF_00367"/>
    </source>
</evidence>
<dbReference type="PROSITE" id="PS50823">
    <property type="entry name" value="KH_TYPE_2"/>
    <property type="match status" value="1"/>
</dbReference>
<feature type="domain" description="Era-type G" evidence="10">
    <location>
        <begin position="5"/>
        <end position="173"/>
    </location>
</feature>
<keyword evidence="6" id="KW-0963">Cytoplasm</keyword>
<organism evidence="11 12">
    <name type="scientific">SAR86 cluster bacterium BACL1 MAG-120920-bin57</name>
    <dbReference type="NCBI Taxonomy" id="1655571"/>
    <lineage>
        <taxon>Bacteria</taxon>
        <taxon>Pseudomonadati</taxon>
        <taxon>Pseudomonadota</taxon>
        <taxon>Gammaproteobacteria</taxon>
        <taxon>SAR86 cluster</taxon>
    </lineage>
</organism>
<evidence type="ECO:0000259" key="10">
    <source>
        <dbReference type="PROSITE" id="PS51713"/>
    </source>
</evidence>
<dbReference type="InterPro" id="IPR006073">
    <property type="entry name" value="GTP-bd"/>
</dbReference>
<dbReference type="Pfam" id="PF07650">
    <property type="entry name" value="KH_2"/>
    <property type="match status" value="1"/>
</dbReference>
<feature type="binding site" evidence="6">
    <location>
        <begin position="60"/>
        <end position="64"/>
    </location>
    <ligand>
        <name>GTP</name>
        <dbReference type="ChEBI" id="CHEBI:37565"/>
    </ligand>
</feature>
<dbReference type="HAMAP" id="MF_00367">
    <property type="entry name" value="GTPase_Era"/>
    <property type="match status" value="1"/>
</dbReference>
<evidence type="ECO:0000259" key="9">
    <source>
        <dbReference type="PROSITE" id="PS50823"/>
    </source>
</evidence>
<feature type="binding site" evidence="6">
    <location>
        <begin position="122"/>
        <end position="125"/>
    </location>
    <ligand>
        <name>GTP</name>
        <dbReference type="ChEBI" id="CHEBI:37565"/>
    </ligand>
</feature>
<feature type="region of interest" description="G5" evidence="7">
    <location>
        <begin position="152"/>
        <end position="154"/>
    </location>
</feature>
<dbReference type="Gene3D" id="3.30.300.20">
    <property type="match status" value="1"/>
</dbReference>
<dbReference type="CDD" id="cd04163">
    <property type="entry name" value="Era"/>
    <property type="match status" value="1"/>
</dbReference>
<feature type="domain" description="KH type-2" evidence="9">
    <location>
        <begin position="205"/>
        <end position="281"/>
    </location>
</feature>
<dbReference type="GO" id="GO:0003924">
    <property type="term" value="F:GTPase activity"/>
    <property type="evidence" value="ECO:0007669"/>
    <property type="project" value="UniProtKB-UniRule"/>
</dbReference>